<dbReference type="EMBL" id="PIPJ01000009">
    <property type="protein sequence ID" value="RUO18990.1"/>
    <property type="molecule type" value="Genomic_DNA"/>
</dbReference>
<dbReference type="NCBIfam" id="NF008865">
    <property type="entry name" value="PRK11898.1"/>
    <property type="match status" value="1"/>
</dbReference>
<comment type="subcellular location">
    <subcellularLocation>
        <location evidence="3">Cytoplasm</location>
    </subcellularLocation>
</comment>
<evidence type="ECO:0000256" key="7">
    <source>
        <dbReference type="ARBA" id="ARBA00013147"/>
    </source>
</evidence>
<dbReference type="AlphaFoldDB" id="A0A432VRP6"/>
<dbReference type="InterPro" id="IPR002912">
    <property type="entry name" value="ACT_dom"/>
</dbReference>
<evidence type="ECO:0000256" key="18">
    <source>
        <dbReference type="ARBA" id="ARBA00047848"/>
    </source>
</evidence>
<protein>
    <recommendedName>
        <fullName evidence="8">Bifunctional chorismate mutase/prephenate dehydratase</fullName>
        <ecNumber evidence="7">4.2.1.51</ecNumber>
        <ecNumber evidence="6">5.4.99.5</ecNumber>
    </recommendedName>
    <alternativeName>
        <fullName evidence="17">Chorismate mutase-prephenate dehydratase</fullName>
    </alternativeName>
    <alternativeName>
        <fullName evidence="16">p-protein</fullName>
    </alternativeName>
</protein>
<evidence type="ECO:0000256" key="11">
    <source>
        <dbReference type="ARBA" id="ARBA00023141"/>
    </source>
</evidence>
<evidence type="ECO:0000256" key="5">
    <source>
        <dbReference type="ARBA" id="ARBA00004817"/>
    </source>
</evidence>
<evidence type="ECO:0000256" key="10">
    <source>
        <dbReference type="ARBA" id="ARBA00022605"/>
    </source>
</evidence>
<dbReference type="OrthoDB" id="9802281at2"/>
<dbReference type="Gene3D" id="3.30.70.260">
    <property type="match status" value="1"/>
</dbReference>
<evidence type="ECO:0000256" key="4">
    <source>
        <dbReference type="ARBA" id="ARBA00004741"/>
    </source>
</evidence>
<feature type="binding site" evidence="19">
    <location>
        <position position="35"/>
    </location>
    <ligand>
        <name>substrate</name>
    </ligand>
</feature>
<evidence type="ECO:0000259" key="21">
    <source>
        <dbReference type="PROSITE" id="PS51168"/>
    </source>
</evidence>
<dbReference type="NCBIfam" id="TIGR01797">
    <property type="entry name" value="CM_P_1"/>
    <property type="match status" value="1"/>
</dbReference>
<comment type="pathway">
    <text evidence="4">Amino-acid biosynthesis; L-phenylalanine biosynthesis; phenylpyruvate from prephenate: step 1/1.</text>
</comment>
<feature type="binding site" evidence="19">
    <location>
        <position position="44"/>
    </location>
    <ligand>
        <name>substrate</name>
    </ligand>
</feature>
<dbReference type="GO" id="GO:0046417">
    <property type="term" value="P:chorismate metabolic process"/>
    <property type="evidence" value="ECO:0007669"/>
    <property type="project" value="InterPro"/>
</dbReference>
<dbReference type="PROSITE" id="PS51171">
    <property type="entry name" value="PREPHENATE_DEHYDR_3"/>
    <property type="match status" value="1"/>
</dbReference>
<comment type="catalytic activity">
    <reaction evidence="1">
        <text>chorismate = prephenate</text>
        <dbReference type="Rhea" id="RHEA:13897"/>
        <dbReference type="ChEBI" id="CHEBI:29748"/>
        <dbReference type="ChEBI" id="CHEBI:29934"/>
        <dbReference type="EC" id="5.4.99.5"/>
    </reaction>
</comment>
<dbReference type="InterPro" id="IPR001086">
    <property type="entry name" value="Preph_deHydtase"/>
</dbReference>
<dbReference type="GO" id="GO:0009094">
    <property type="term" value="P:L-phenylalanine biosynthetic process"/>
    <property type="evidence" value="ECO:0007669"/>
    <property type="project" value="UniProtKB-UniPathway"/>
</dbReference>
<reference evidence="25" key="1">
    <citation type="journal article" date="2018" name="Front. Microbiol.">
        <title>Genome-Based Analysis Reveals the Taxonomy and Diversity of the Family Idiomarinaceae.</title>
        <authorList>
            <person name="Liu Y."/>
            <person name="Lai Q."/>
            <person name="Shao Z."/>
        </authorList>
    </citation>
    <scope>NUCLEOTIDE SEQUENCE [LARGE SCALE GENOMIC DNA]</scope>
    <source>
        <strain evidence="25">GBPy7</strain>
    </source>
</reference>
<evidence type="ECO:0000256" key="15">
    <source>
        <dbReference type="ARBA" id="ARBA00023268"/>
    </source>
</evidence>
<dbReference type="EC" id="4.2.1.51" evidence="7"/>
<dbReference type="CDD" id="cd04905">
    <property type="entry name" value="ACT_CM-PDT"/>
    <property type="match status" value="1"/>
</dbReference>
<dbReference type="Gene3D" id="1.20.59.10">
    <property type="entry name" value="Chorismate mutase"/>
    <property type="match status" value="1"/>
</dbReference>
<dbReference type="EC" id="5.4.99.5" evidence="6"/>
<dbReference type="Pfam" id="PF01817">
    <property type="entry name" value="CM_2"/>
    <property type="match status" value="1"/>
</dbReference>
<evidence type="ECO:0000259" key="22">
    <source>
        <dbReference type="PROSITE" id="PS51171"/>
    </source>
</evidence>
<evidence type="ECO:0000256" key="19">
    <source>
        <dbReference type="PIRSR" id="PIRSR001500-1"/>
    </source>
</evidence>
<dbReference type="InterPro" id="IPR008242">
    <property type="entry name" value="Chor_mutase/pphenate_deHydtase"/>
</dbReference>
<keyword evidence="25" id="KW-1185">Reference proteome</keyword>
<dbReference type="UniPathway" id="UPA00120">
    <property type="reaction ID" value="UER00203"/>
</dbReference>
<dbReference type="InterPro" id="IPR036263">
    <property type="entry name" value="Chorismate_II_sf"/>
</dbReference>
<feature type="binding site" evidence="19">
    <location>
        <position position="84"/>
    </location>
    <ligand>
        <name>substrate</name>
    </ligand>
</feature>
<dbReference type="PROSITE" id="PS00857">
    <property type="entry name" value="PREPHENATE_DEHYDR_1"/>
    <property type="match status" value="1"/>
</dbReference>
<feature type="site" description="Essential for prephenate dehydratase activity" evidence="20">
    <location>
        <position position="271"/>
    </location>
</feature>
<dbReference type="InterPro" id="IPR036979">
    <property type="entry name" value="CM_dom_sf"/>
</dbReference>
<dbReference type="SUPFAM" id="SSF48600">
    <property type="entry name" value="Chorismate mutase II"/>
    <property type="match status" value="1"/>
</dbReference>
<gene>
    <name evidence="24" type="ORF">CWE08_10550</name>
</gene>
<comment type="catalytic activity">
    <reaction evidence="18">
        <text>prephenate + H(+) = 3-phenylpyruvate + CO2 + H2O</text>
        <dbReference type="Rhea" id="RHEA:21648"/>
        <dbReference type="ChEBI" id="CHEBI:15377"/>
        <dbReference type="ChEBI" id="CHEBI:15378"/>
        <dbReference type="ChEBI" id="CHEBI:16526"/>
        <dbReference type="ChEBI" id="CHEBI:18005"/>
        <dbReference type="ChEBI" id="CHEBI:29934"/>
        <dbReference type="EC" id="4.2.1.51"/>
    </reaction>
</comment>
<comment type="pathway">
    <text evidence="5">Metabolic intermediate biosynthesis; prephenate biosynthesis; prephenate from chorismate: step 1/1.</text>
</comment>
<keyword evidence="10" id="KW-0028">Amino-acid biosynthesis</keyword>
<evidence type="ECO:0000313" key="24">
    <source>
        <dbReference type="EMBL" id="RUO18990.1"/>
    </source>
</evidence>
<sequence>MDLQSLRTRIEDIDKRILEALAERREVALAVARSKAEKAGAVRDTEREASLLLRLMKLGNELGLDASYLTRLYQIIIEDSVLTQQAWMQQGDGTGSLSIAHLGTAGSYSHLAAQGYAHRRQCNLQGISCETFNDVLKSVEDGNTTLGILPIENSTSGSINEVYDLLRHTHLHIVAETYLSVEHQLLVAKGDEDKDIHTIYGHPQAIAQCSRYLSHLDNVTVLSCPSSAHAMELVASSSEPGIAALGSQSGAALFNLVAVAQNLADQPGNQTRFILIQRESCHVPQQVPARTSLIMATHNQPGALADALIILRQHELNLIKLESRPMPGNPWEELFYVDLAVHEQSPKWQDALRELKAMTRFIKVLGSYADERVKATRVIAPEQSSGA</sequence>
<organism evidence="24 25">
    <name type="scientific">Aliidiomarina iranensis</name>
    <dbReference type="NCBI Taxonomy" id="1434071"/>
    <lineage>
        <taxon>Bacteria</taxon>
        <taxon>Pseudomonadati</taxon>
        <taxon>Pseudomonadota</taxon>
        <taxon>Gammaproteobacteria</taxon>
        <taxon>Alteromonadales</taxon>
        <taxon>Idiomarinaceae</taxon>
        <taxon>Aliidiomarina</taxon>
    </lineage>
</organism>
<dbReference type="PANTHER" id="PTHR21022">
    <property type="entry name" value="PREPHENATE DEHYDRATASE P PROTEIN"/>
    <property type="match status" value="1"/>
</dbReference>
<feature type="domain" description="ACT" evidence="23">
    <location>
        <begin position="292"/>
        <end position="369"/>
    </location>
</feature>
<dbReference type="UniPathway" id="UPA00121">
    <property type="reaction ID" value="UER00345"/>
</dbReference>
<evidence type="ECO:0000256" key="16">
    <source>
        <dbReference type="ARBA" id="ARBA00031175"/>
    </source>
</evidence>
<keyword evidence="13" id="KW-0413">Isomerase</keyword>
<dbReference type="CDD" id="cd13631">
    <property type="entry name" value="PBP2_Ct-PDT_like"/>
    <property type="match status" value="1"/>
</dbReference>
<feature type="binding site" evidence="19">
    <location>
        <position position="48"/>
    </location>
    <ligand>
        <name>substrate</name>
    </ligand>
</feature>
<evidence type="ECO:0000256" key="8">
    <source>
        <dbReference type="ARBA" id="ARBA00014401"/>
    </source>
</evidence>
<evidence type="ECO:0000313" key="25">
    <source>
        <dbReference type="Proteomes" id="UP000288395"/>
    </source>
</evidence>
<dbReference type="RefSeq" id="WP_126768080.1">
    <property type="nucleotide sequence ID" value="NZ_PIPJ01000009.1"/>
</dbReference>
<evidence type="ECO:0000259" key="23">
    <source>
        <dbReference type="PROSITE" id="PS51671"/>
    </source>
</evidence>
<evidence type="ECO:0000256" key="2">
    <source>
        <dbReference type="ARBA" id="ARBA00002364"/>
    </source>
</evidence>
<feature type="binding site" evidence="19">
    <location>
        <position position="80"/>
    </location>
    <ligand>
        <name>substrate</name>
    </ligand>
</feature>
<dbReference type="PIRSF" id="PIRSF001500">
    <property type="entry name" value="Chor_mut_pdt_Ppr"/>
    <property type="match status" value="1"/>
</dbReference>
<dbReference type="InterPro" id="IPR010952">
    <property type="entry name" value="CM_P_1"/>
</dbReference>
<dbReference type="InterPro" id="IPR045865">
    <property type="entry name" value="ACT-like_dom_sf"/>
</dbReference>
<evidence type="ECO:0000256" key="14">
    <source>
        <dbReference type="ARBA" id="ARBA00023239"/>
    </source>
</evidence>
<dbReference type="SUPFAM" id="SSF55021">
    <property type="entry name" value="ACT-like"/>
    <property type="match status" value="1"/>
</dbReference>
<evidence type="ECO:0000256" key="17">
    <source>
        <dbReference type="ARBA" id="ARBA00031520"/>
    </source>
</evidence>
<dbReference type="PROSITE" id="PS51168">
    <property type="entry name" value="CHORISMATE_MUT_2"/>
    <property type="match status" value="1"/>
</dbReference>
<dbReference type="InterPro" id="IPR018528">
    <property type="entry name" value="Preph_deHydtase_CS"/>
</dbReference>
<dbReference type="GO" id="GO:0004106">
    <property type="term" value="F:chorismate mutase activity"/>
    <property type="evidence" value="ECO:0007669"/>
    <property type="project" value="UniProtKB-EC"/>
</dbReference>
<comment type="caution">
    <text evidence="24">The sequence shown here is derived from an EMBL/GenBank/DDBJ whole genome shotgun (WGS) entry which is preliminary data.</text>
</comment>
<evidence type="ECO:0000256" key="20">
    <source>
        <dbReference type="PIRSR" id="PIRSR001500-2"/>
    </source>
</evidence>
<dbReference type="Gene3D" id="3.40.190.10">
    <property type="entry name" value="Periplasmic binding protein-like II"/>
    <property type="match status" value="2"/>
</dbReference>
<dbReference type="GO" id="GO:0004664">
    <property type="term" value="F:prephenate dehydratase activity"/>
    <property type="evidence" value="ECO:0007669"/>
    <property type="project" value="UniProtKB-EC"/>
</dbReference>
<dbReference type="Pfam" id="PF00800">
    <property type="entry name" value="PDT"/>
    <property type="match status" value="1"/>
</dbReference>
<dbReference type="SMART" id="SM00830">
    <property type="entry name" value="CM_2"/>
    <property type="match status" value="1"/>
</dbReference>
<evidence type="ECO:0000256" key="9">
    <source>
        <dbReference type="ARBA" id="ARBA00022490"/>
    </source>
</evidence>
<dbReference type="InterPro" id="IPR002701">
    <property type="entry name" value="CM_II_prokaryot"/>
</dbReference>
<evidence type="ECO:0000256" key="12">
    <source>
        <dbReference type="ARBA" id="ARBA00023222"/>
    </source>
</evidence>
<evidence type="ECO:0000256" key="13">
    <source>
        <dbReference type="ARBA" id="ARBA00023235"/>
    </source>
</evidence>
<evidence type="ECO:0000256" key="3">
    <source>
        <dbReference type="ARBA" id="ARBA00004496"/>
    </source>
</evidence>
<keyword evidence="12" id="KW-0584">Phenylalanine biosynthesis</keyword>
<proteinExistence type="predicted"/>
<keyword evidence="9" id="KW-0963">Cytoplasm</keyword>
<dbReference type="GO" id="GO:0005737">
    <property type="term" value="C:cytoplasm"/>
    <property type="evidence" value="ECO:0007669"/>
    <property type="project" value="UniProtKB-SubCell"/>
</dbReference>
<evidence type="ECO:0000256" key="6">
    <source>
        <dbReference type="ARBA" id="ARBA00012404"/>
    </source>
</evidence>
<keyword evidence="15" id="KW-0511">Multifunctional enzyme</keyword>
<dbReference type="Proteomes" id="UP000288395">
    <property type="component" value="Unassembled WGS sequence"/>
</dbReference>
<feature type="domain" description="Chorismate mutase" evidence="21">
    <location>
        <begin position="1"/>
        <end position="88"/>
    </location>
</feature>
<dbReference type="PROSITE" id="PS51671">
    <property type="entry name" value="ACT"/>
    <property type="match status" value="1"/>
</dbReference>
<comment type="function">
    <text evidence="2">Catalyzes the Claisen rearrangement of chorismate to prephenate and the decarboxylation/dehydration of prephenate to phenylpyruvate.</text>
</comment>
<accession>A0A432VRP6</accession>
<feature type="binding site" evidence="19">
    <location>
        <position position="24"/>
    </location>
    <ligand>
        <name>substrate</name>
    </ligand>
</feature>
<keyword evidence="11" id="KW-0057">Aromatic amino acid biosynthesis</keyword>
<feature type="binding site" evidence="19">
    <location>
        <position position="7"/>
    </location>
    <ligand>
        <name>substrate</name>
    </ligand>
</feature>
<name>A0A432VRP6_9GAMM</name>
<evidence type="ECO:0000256" key="1">
    <source>
        <dbReference type="ARBA" id="ARBA00000824"/>
    </source>
</evidence>
<dbReference type="PANTHER" id="PTHR21022:SF19">
    <property type="entry name" value="PREPHENATE DEHYDRATASE-RELATED"/>
    <property type="match status" value="1"/>
</dbReference>
<keyword evidence="14" id="KW-0456">Lyase</keyword>
<dbReference type="SUPFAM" id="SSF53850">
    <property type="entry name" value="Periplasmic binding protein-like II"/>
    <property type="match status" value="1"/>
</dbReference>
<feature type="domain" description="Prephenate dehydratase" evidence="22">
    <location>
        <begin position="98"/>
        <end position="278"/>
    </location>
</feature>